<evidence type="ECO:0000256" key="10">
    <source>
        <dbReference type="PIRSR" id="PIRSR005096-2"/>
    </source>
</evidence>
<protein>
    <recommendedName>
        <fullName evidence="5 8">Aldose 1-epimerase</fullName>
        <ecNumber evidence="4 8">5.1.3.3</ecNumber>
    </recommendedName>
</protein>
<evidence type="ECO:0000256" key="6">
    <source>
        <dbReference type="ARBA" id="ARBA00023235"/>
    </source>
</evidence>
<evidence type="ECO:0000256" key="2">
    <source>
        <dbReference type="ARBA" id="ARBA00005028"/>
    </source>
</evidence>
<dbReference type="EC" id="5.1.3.3" evidence="4 8"/>
<dbReference type="InterPro" id="IPR011013">
    <property type="entry name" value="Gal_mutarotase_sf_dom"/>
</dbReference>
<evidence type="ECO:0000256" key="4">
    <source>
        <dbReference type="ARBA" id="ARBA00013185"/>
    </source>
</evidence>
<dbReference type="GO" id="GO:0033499">
    <property type="term" value="P:galactose catabolic process via UDP-galactose, Leloir pathway"/>
    <property type="evidence" value="ECO:0007669"/>
    <property type="project" value="TreeGrafter"/>
</dbReference>
<evidence type="ECO:0000313" key="13">
    <source>
        <dbReference type="Proteomes" id="UP000297938"/>
    </source>
</evidence>
<accession>A0A7Z8D099</accession>
<dbReference type="PANTHER" id="PTHR10091:SF0">
    <property type="entry name" value="GALACTOSE MUTAROTASE"/>
    <property type="match status" value="1"/>
</dbReference>
<dbReference type="NCBIfam" id="NF008277">
    <property type="entry name" value="PRK11055.1"/>
    <property type="match status" value="1"/>
</dbReference>
<evidence type="ECO:0000256" key="5">
    <source>
        <dbReference type="ARBA" id="ARBA00014165"/>
    </source>
</evidence>
<comment type="caution">
    <text evidence="12">The sequence shown here is derived from an EMBL/GenBank/DDBJ whole genome shotgun (WGS) entry which is preliminary data.</text>
</comment>
<evidence type="ECO:0000313" key="12">
    <source>
        <dbReference type="EMBL" id="TFJ27540.1"/>
    </source>
</evidence>
<dbReference type="GO" id="GO:0006006">
    <property type="term" value="P:glucose metabolic process"/>
    <property type="evidence" value="ECO:0007669"/>
    <property type="project" value="TreeGrafter"/>
</dbReference>
<dbReference type="Proteomes" id="UP000297938">
    <property type="component" value="Unassembled WGS sequence"/>
</dbReference>
<feature type="binding site" evidence="11">
    <location>
        <begin position="165"/>
        <end position="167"/>
    </location>
    <ligand>
        <name>beta-D-galactose</name>
        <dbReference type="ChEBI" id="CHEBI:27667"/>
    </ligand>
</feature>
<comment type="pathway">
    <text evidence="2 8">Carbohydrate metabolism; hexose metabolism.</text>
</comment>
<organism evidence="12 13">
    <name type="scientific">Carnobacterium divergens</name>
    <name type="common">Lactobacillus divergens</name>
    <dbReference type="NCBI Taxonomy" id="2748"/>
    <lineage>
        <taxon>Bacteria</taxon>
        <taxon>Bacillati</taxon>
        <taxon>Bacillota</taxon>
        <taxon>Bacilli</taxon>
        <taxon>Lactobacillales</taxon>
        <taxon>Carnobacteriaceae</taxon>
        <taxon>Carnobacterium</taxon>
    </lineage>
</organism>
<keyword evidence="6 8" id="KW-0413">Isomerase</keyword>
<reference evidence="12 13" key="1">
    <citation type="journal article" date="2018" name="Int. J. Food Microbiol.">
        <title>Growth of Carnobacterium spp. isolated from chilled vacuum-packaged meat under relevant acidic conditions.</title>
        <authorList>
            <person name="Zhang P."/>
            <person name="Badoni M."/>
            <person name="Ganzle M."/>
            <person name="Yang X."/>
        </authorList>
    </citation>
    <scope>NUCLEOTIDE SEQUENCE [LARGE SCALE GENOMIC DNA]</scope>
    <source>
        <strain evidence="12 13">B2</strain>
    </source>
</reference>
<gene>
    <name evidence="12" type="ORF">CKN69_06425</name>
</gene>
<dbReference type="SUPFAM" id="SSF74650">
    <property type="entry name" value="Galactose mutarotase-like"/>
    <property type="match status" value="1"/>
</dbReference>
<dbReference type="UniPathway" id="UPA00242"/>
<dbReference type="GO" id="GO:0004034">
    <property type="term" value="F:aldose 1-epimerase activity"/>
    <property type="evidence" value="ECO:0007669"/>
    <property type="project" value="UniProtKB-EC"/>
</dbReference>
<dbReference type="InterPro" id="IPR014718">
    <property type="entry name" value="GH-type_carb-bd"/>
</dbReference>
<comment type="similarity">
    <text evidence="3 8">Belongs to the aldose epimerase family.</text>
</comment>
<feature type="active site" description="Proton acceptor" evidence="9">
    <location>
        <position position="300"/>
    </location>
</feature>
<keyword evidence="7 8" id="KW-0119">Carbohydrate metabolism</keyword>
<dbReference type="PROSITE" id="PS00545">
    <property type="entry name" value="ALDOSE_1_EPIMERASE"/>
    <property type="match status" value="1"/>
</dbReference>
<dbReference type="GO" id="GO:0030246">
    <property type="term" value="F:carbohydrate binding"/>
    <property type="evidence" value="ECO:0007669"/>
    <property type="project" value="InterPro"/>
</dbReference>
<proteinExistence type="inferred from homology"/>
<evidence type="ECO:0000256" key="3">
    <source>
        <dbReference type="ARBA" id="ARBA00006206"/>
    </source>
</evidence>
<dbReference type="GO" id="GO:0005737">
    <property type="term" value="C:cytoplasm"/>
    <property type="evidence" value="ECO:0007669"/>
    <property type="project" value="TreeGrafter"/>
</dbReference>
<dbReference type="CDD" id="cd09019">
    <property type="entry name" value="galactose_mutarotase_like"/>
    <property type="match status" value="1"/>
</dbReference>
<dbReference type="EMBL" id="NRPP01000010">
    <property type="protein sequence ID" value="TFJ27540.1"/>
    <property type="molecule type" value="Genomic_DNA"/>
</dbReference>
<dbReference type="Pfam" id="PF01263">
    <property type="entry name" value="Aldose_epim"/>
    <property type="match status" value="1"/>
</dbReference>
<dbReference type="InterPro" id="IPR018052">
    <property type="entry name" value="Ald1_epimerase_CS"/>
</dbReference>
<dbReference type="PIRSF" id="PIRSF005096">
    <property type="entry name" value="GALM"/>
    <property type="match status" value="1"/>
</dbReference>
<dbReference type="PANTHER" id="PTHR10091">
    <property type="entry name" value="ALDOSE-1-EPIMERASE"/>
    <property type="match status" value="1"/>
</dbReference>
<evidence type="ECO:0000256" key="9">
    <source>
        <dbReference type="PIRSR" id="PIRSR005096-1"/>
    </source>
</evidence>
<dbReference type="AlphaFoldDB" id="A0A7Z8D099"/>
<dbReference type="InterPro" id="IPR008183">
    <property type="entry name" value="Aldose_1/G6P_1-epimerase"/>
</dbReference>
<evidence type="ECO:0000256" key="8">
    <source>
        <dbReference type="PIRNR" id="PIRNR005096"/>
    </source>
</evidence>
<dbReference type="InterPro" id="IPR047215">
    <property type="entry name" value="Galactose_mutarotase-like"/>
</dbReference>
<name>A0A7Z8D099_CARDV</name>
<evidence type="ECO:0000256" key="11">
    <source>
        <dbReference type="PIRSR" id="PIRSR005096-3"/>
    </source>
</evidence>
<evidence type="ECO:0000256" key="1">
    <source>
        <dbReference type="ARBA" id="ARBA00001614"/>
    </source>
</evidence>
<feature type="active site" description="Proton donor" evidence="9">
    <location>
        <position position="165"/>
    </location>
</feature>
<evidence type="ECO:0000256" key="7">
    <source>
        <dbReference type="ARBA" id="ARBA00023277"/>
    </source>
</evidence>
<sequence length="334" mass="37098">MTLYSLTNKNGVILKVTDFGARIVQLAIPTNKKELRSIVLGFDSTRDYLENDLYFGATIGRTAGRIIEGTFTLDNLNYQTTVDPLTKNTLHGGSPSFESKKWSTQLVQSEPEPAITFCLKSPDGENGFPGNLTVSVTYTLTDNNECKITYHATADVPSIFNPTNHVYFNLTGDPTQSVADHELLIQADEFIPLKSDVTPLGVTKSVENTAFDFQKIKKIKEALDSNDSQILMMGGLDHPFILTNHDLIHPDVLLISPDQTIQLELYTDQPAVVLFSANFSDSTLTFHDKKLVNHGGLTLETQIPPGAERFHHFGDLAIRPEKPYDSTTMFKVIF</sequence>
<dbReference type="InterPro" id="IPR015443">
    <property type="entry name" value="Aldose_1-epimerase"/>
</dbReference>
<comment type="catalytic activity">
    <reaction evidence="1 8">
        <text>alpha-D-glucose = beta-D-glucose</text>
        <dbReference type="Rhea" id="RHEA:10264"/>
        <dbReference type="ChEBI" id="CHEBI:15903"/>
        <dbReference type="ChEBI" id="CHEBI:17925"/>
        <dbReference type="EC" id="5.1.3.3"/>
    </reaction>
</comment>
<feature type="binding site" evidence="10">
    <location>
        <position position="237"/>
    </location>
    <ligand>
        <name>beta-D-galactose</name>
        <dbReference type="ChEBI" id="CHEBI:27667"/>
    </ligand>
</feature>
<dbReference type="Gene3D" id="2.70.98.10">
    <property type="match status" value="1"/>
</dbReference>